<keyword evidence="7" id="KW-1185">Reference proteome</keyword>
<dbReference type="PANTHER" id="PTHR12901:SF10">
    <property type="entry name" value="COENZYME Q-BINDING PROTEIN COQ10, MITOCHONDRIAL"/>
    <property type="match status" value="1"/>
</dbReference>
<dbReference type="InterPro" id="IPR023393">
    <property type="entry name" value="START-like_dom_sf"/>
</dbReference>
<dbReference type="GO" id="GO:0005739">
    <property type="term" value="C:mitochondrion"/>
    <property type="evidence" value="ECO:0007669"/>
    <property type="project" value="TreeGrafter"/>
</dbReference>
<reference evidence="6" key="1">
    <citation type="submission" date="2022-07" db="EMBL/GenBank/DDBJ databases">
        <title>Fungi with potential for degradation of polypropylene.</title>
        <authorList>
            <person name="Gostincar C."/>
        </authorList>
    </citation>
    <scope>NUCLEOTIDE SEQUENCE</scope>
    <source>
        <strain evidence="6">EXF-13308</strain>
    </source>
</reference>
<evidence type="ECO:0000259" key="5">
    <source>
        <dbReference type="Pfam" id="PF03364"/>
    </source>
</evidence>
<sequence length="246" mass="26204">MASKLTQRLATSLSSARPLLTIPAVPLAYNHILNQPSRPSPQATPARPFLTSTTSAPQTISVRRVLPYDRHALFGLIADVDSYSSFLPYCVASRVTAWTPPDADGRRWPSRADLTVGFAALTQSYTSHLRCVPGDYVQAVSGEGVGVAEGSPGGGVFRSLVTRWTVRPAGGSGGGEKTAAPAATPAPGTGPEIKRDWTEVDLSIRYQFANPLLAVTMASVADSMAGMMINAFEERAAELFEKQRRG</sequence>
<evidence type="ECO:0000256" key="4">
    <source>
        <dbReference type="SAM" id="MobiDB-lite"/>
    </source>
</evidence>
<dbReference type="InterPro" id="IPR044996">
    <property type="entry name" value="COQ10-like"/>
</dbReference>
<feature type="region of interest" description="Disordered" evidence="4">
    <location>
        <begin position="170"/>
        <end position="194"/>
    </location>
</feature>
<evidence type="ECO:0000256" key="3">
    <source>
        <dbReference type="ARBA" id="ARBA00024947"/>
    </source>
</evidence>
<dbReference type="Pfam" id="PF03364">
    <property type="entry name" value="Polyketide_cyc"/>
    <property type="match status" value="1"/>
</dbReference>
<dbReference type="SUPFAM" id="SSF55961">
    <property type="entry name" value="Bet v1-like"/>
    <property type="match status" value="1"/>
</dbReference>
<comment type="function">
    <text evidence="3">Required for the function of coenzyme Q in the respiratory chain. May serve as a chaperone or may be involved in the transport of Q6 from its site of synthesis to the catalytic sites of the respiratory complexes.</text>
</comment>
<dbReference type="Proteomes" id="UP001174694">
    <property type="component" value="Unassembled WGS sequence"/>
</dbReference>
<organism evidence="6 7">
    <name type="scientific">Pleurostoma richardsiae</name>
    <dbReference type="NCBI Taxonomy" id="41990"/>
    <lineage>
        <taxon>Eukaryota</taxon>
        <taxon>Fungi</taxon>
        <taxon>Dikarya</taxon>
        <taxon>Ascomycota</taxon>
        <taxon>Pezizomycotina</taxon>
        <taxon>Sordariomycetes</taxon>
        <taxon>Sordariomycetidae</taxon>
        <taxon>Calosphaeriales</taxon>
        <taxon>Pleurostomataceae</taxon>
        <taxon>Pleurostoma</taxon>
    </lineage>
</organism>
<evidence type="ECO:0000256" key="2">
    <source>
        <dbReference type="ARBA" id="ARBA00011814"/>
    </source>
</evidence>
<dbReference type="GO" id="GO:0045333">
    <property type="term" value="P:cellular respiration"/>
    <property type="evidence" value="ECO:0007669"/>
    <property type="project" value="InterPro"/>
</dbReference>
<dbReference type="InterPro" id="IPR005031">
    <property type="entry name" value="COQ10_START"/>
</dbReference>
<evidence type="ECO:0000313" key="6">
    <source>
        <dbReference type="EMBL" id="KAJ9148404.1"/>
    </source>
</evidence>
<comment type="subunit">
    <text evidence="2">Interacts with coenzyme Q.</text>
</comment>
<dbReference type="CDD" id="cd07813">
    <property type="entry name" value="COQ10p_like"/>
    <property type="match status" value="1"/>
</dbReference>
<dbReference type="GO" id="GO:0048039">
    <property type="term" value="F:ubiquinone binding"/>
    <property type="evidence" value="ECO:0007669"/>
    <property type="project" value="InterPro"/>
</dbReference>
<protein>
    <recommendedName>
        <fullName evidence="5">Coenzyme Q-binding protein COQ10 START domain-containing protein</fullName>
    </recommendedName>
</protein>
<proteinExistence type="inferred from homology"/>
<evidence type="ECO:0000256" key="1">
    <source>
        <dbReference type="ARBA" id="ARBA00006885"/>
    </source>
</evidence>
<dbReference type="EMBL" id="JANBVO010000013">
    <property type="protein sequence ID" value="KAJ9148404.1"/>
    <property type="molecule type" value="Genomic_DNA"/>
</dbReference>
<dbReference type="Gene3D" id="3.30.530.20">
    <property type="match status" value="1"/>
</dbReference>
<feature type="compositionally biased region" description="Low complexity" evidence="4">
    <location>
        <begin position="177"/>
        <end position="191"/>
    </location>
</feature>
<dbReference type="AlphaFoldDB" id="A0AA38S0I4"/>
<comment type="similarity">
    <text evidence="1">Belongs to the COQ10 family.</text>
</comment>
<dbReference type="PANTHER" id="PTHR12901">
    <property type="entry name" value="SPERM PROTEIN HOMOLOG"/>
    <property type="match status" value="1"/>
</dbReference>
<feature type="domain" description="Coenzyme Q-binding protein COQ10 START" evidence="5">
    <location>
        <begin position="67"/>
        <end position="233"/>
    </location>
</feature>
<comment type="caution">
    <text evidence="6">The sequence shown here is derived from an EMBL/GenBank/DDBJ whole genome shotgun (WGS) entry which is preliminary data.</text>
</comment>
<gene>
    <name evidence="6" type="ORF">NKR23_g5026</name>
</gene>
<accession>A0AA38S0I4</accession>
<name>A0AA38S0I4_9PEZI</name>
<evidence type="ECO:0000313" key="7">
    <source>
        <dbReference type="Proteomes" id="UP001174694"/>
    </source>
</evidence>